<dbReference type="EMBL" id="LIAE01004681">
    <property type="protein sequence ID" value="PAV93703.1"/>
    <property type="molecule type" value="Genomic_DNA"/>
</dbReference>
<gene>
    <name evidence="2" type="ORF">WR25_04089</name>
</gene>
<keyword evidence="3" id="KW-1185">Reference proteome</keyword>
<organism evidence="2 3">
    <name type="scientific">Diploscapter pachys</name>
    <dbReference type="NCBI Taxonomy" id="2018661"/>
    <lineage>
        <taxon>Eukaryota</taxon>
        <taxon>Metazoa</taxon>
        <taxon>Ecdysozoa</taxon>
        <taxon>Nematoda</taxon>
        <taxon>Chromadorea</taxon>
        <taxon>Rhabditida</taxon>
        <taxon>Rhabditina</taxon>
        <taxon>Rhabditomorpha</taxon>
        <taxon>Rhabditoidea</taxon>
        <taxon>Rhabditidae</taxon>
        <taxon>Diploscapter</taxon>
    </lineage>
</organism>
<sequence>MDQQGQCRGHCGATWSETHGSILVFFAWNAGGGLARGCQRSCMSPPSQARGGLRQGGATVDHKGLAGDVAGGVGGQEQHRGSDIGGFPQSPQGHARGDPGV</sequence>
<dbReference type="AlphaFoldDB" id="A0A2A2M5N4"/>
<dbReference type="Proteomes" id="UP000218231">
    <property type="component" value="Unassembled WGS sequence"/>
</dbReference>
<evidence type="ECO:0000313" key="2">
    <source>
        <dbReference type="EMBL" id="PAV93703.1"/>
    </source>
</evidence>
<accession>A0A2A2M5N4</accession>
<comment type="caution">
    <text evidence="2">The sequence shown here is derived from an EMBL/GenBank/DDBJ whole genome shotgun (WGS) entry which is preliminary data.</text>
</comment>
<evidence type="ECO:0000256" key="1">
    <source>
        <dbReference type="SAM" id="MobiDB-lite"/>
    </source>
</evidence>
<feature type="region of interest" description="Disordered" evidence="1">
    <location>
        <begin position="45"/>
        <end position="101"/>
    </location>
</feature>
<reference evidence="2 3" key="1">
    <citation type="journal article" date="2017" name="Curr. Biol.">
        <title>Genome architecture and evolution of a unichromosomal asexual nematode.</title>
        <authorList>
            <person name="Fradin H."/>
            <person name="Zegar C."/>
            <person name="Gutwein M."/>
            <person name="Lucas J."/>
            <person name="Kovtun M."/>
            <person name="Corcoran D."/>
            <person name="Baugh L.R."/>
            <person name="Kiontke K."/>
            <person name="Gunsalus K."/>
            <person name="Fitch D.H."/>
            <person name="Piano F."/>
        </authorList>
    </citation>
    <scope>NUCLEOTIDE SEQUENCE [LARGE SCALE GENOMIC DNA]</scope>
    <source>
        <strain evidence="2">PF1309</strain>
    </source>
</reference>
<name>A0A2A2M5N4_9BILA</name>
<protein>
    <submittedName>
        <fullName evidence="2">Uncharacterized protein</fullName>
    </submittedName>
</protein>
<evidence type="ECO:0000313" key="3">
    <source>
        <dbReference type="Proteomes" id="UP000218231"/>
    </source>
</evidence>
<proteinExistence type="predicted"/>